<name>A0A8H4AVJ6_GIGMA</name>
<evidence type="ECO:0000313" key="2">
    <source>
        <dbReference type="Proteomes" id="UP000439903"/>
    </source>
</evidence>
<reference evidence="1 2" key="1">
    <citation type="journal article" date="2019" name="Environ. Microbiol.">
        <title>At the nexus of three kingdoms: the genome of the mycorrhizal fungus Gigaspora margarita provides insights into plant, endobacterial and fungal interactions.</title>
        <authorList>
            <person name="Venice F."/>
            <person name="Ghignone S."/>
            <person name="Salvioli di Fossalunga A."/>
            <person name="Amselem J."/>
            <person name="Novero M."/>
            <person name="Xianan X."/>
            <person name="Sedzielewska Toro K."/>
            <person name="Morin E."/>
            <person name="Lipzen A."/>
            <person name="Grigoriev I.V."/>
            <person name="Henrissat B."/>
            <person name="Martin F.M."/>
            <person name="Bonfante P."/>
        </authorList>
    </citation>
    <scope>NUCLEOTIDE SEQUENCE [LARGE SCALE GENOMIC DNA]</scope>
    <source>
        <strain evidence="1 2">BEG34</strain>
    </source>
</reference>
<accession>A0A8H4AVJ6</accession>
<dbReference type="OrthoDB" id="2432934at2759"/>
<comment type="caution">
    <text evidence="1">The sequence shown here is derived from an EMBL/GenBank/DDBJ whole genome shotgun (WGS) entry which is preliminary data.</text>
</comment>
<keyword evidence="2" id="KW-1185">Reference proteome</keyword>
<organism evidence="1 2">
    <name type="scientific">Gigaspora margarita</name>
    <dbReference type="NCBI Taxonomy" id="4874"/>
    <lineage>
        <taxon>Eukaryota</taxon>
        <taxon>Fungi</taxon>
        <taxon>Fungi incertae sedis</taxon>
        <taxon>Mucoromycota</taxon>
        <taxon>Glomeromycotina</taxon>
        <taxon>Glomeromycetes</taxon>
        <taxon>Diversisporales</taxon>
        <taxon>Gigasporaceae</taxon>
        <taxon>Gigaspora</taxon>
    </lineage>
</organism>
<proteinExistence type="predicted"/>
<dbReference type="InterPro" id="IPR027796">
    <property type="entry name" value="OTT_1508_deam-like"/>
</dbReference>
<dbReference type="EMBL" id="WTPW01000192">
    <property type="protein sequence ID" value="KAF0537238.1"/>
    <property type="molecule type" value="Genomic_DNA"/>
</dbReference>
<dbReference type="Proteomes" id="UP000439903">
    <property type="component" value="Unassembled WGS sequence"/>
</dbReference>
<gene>
    <name evidence="1" type="ORF">F8M41_008652</name>
</gene>
<sequence>MHLLDPITDNYLHGSDIVKTFIHDSKEYDNFKKTCLENQVLKKRLECIYGHDKENKLIAVSKRGCYLCELYIKFVQSKGHNITVSVLHKKLYHGWKLPDTFKKQFMSDTIFVLDNIIEREIGHHADIIAKSDSEAESVDSDEESYYNMMSQLDSYKFKR</sequence>
<dbReference type="Pfam" id="PF14441">
    <property type="entry name" value="OTT_1508_deam"/>
    <property type="match status" value="1"/>
</dbReference>
<evidence type="ECO:0000313" key="1">
    <source>
        <dbReference type="EMBL" id="KAF0537238.1"/>
    </source>
</evidence>
<dbReference type="AlphaFoldDB" id="A0A8H4AVJ6"/>
<protein>
    <submittedName>
        <fullName evidence="1">Uncharacterized protein</fullName>
    </submittedName>
</protein>